<dbReference type="InterPro" id="IPR047738">
    <property type="entry name" value="SAV_2336-like_N"/>
</dbReference>
<dbReference type="NCBIfam" id="NF041121">
    <property type="entry name" value="SAV_2336_NTERM"/>
    <property type="match status" value="1"/>
</dbReference>
<feature type="region of interest" description="Disordered" evidence="2">
    <location>
        <begin position="380"/>
        <end position="401"/>
    </location>
</feature>
<evidence type="ECO:0000313" key="4">
    <source>
        <dbReference type="EMBL" id="GHI28818.1"/>
    </source>
</evidence>
<dbReference type="SMART" id="SM00220">
    <property type="entry name" value="S_TKc"/>
    <property type="match status" value="1"/>
</dbReference>
<sequence length="1542" mass="163372">MLPEPLAQVLRDSGSGLGAEELLDVLWLAARLPRDATAPLARAARTALAEGTGPAAARPADPGHHDGPGRPAGDAERPGVPVYRAPERPGADRDPRPSAPSRGTGGTGTPGAGLYATEARGARPSAPAIPLRVPEEKVLAAEELALSRALRPLKRSRPDPRVMELDEPATVTAAAETGLLDPVLRPVRTRWLDLVMLVDDGVSMLLWRRLVTEVRQLLERSGAFRTVRVHGLDTRGPRAPRVTARPYLGDDREAATAVRVGDAAAGSTLALVLSDGVGAAWWDGRMHALLGRLARQGPTAVLHTLPEPLRAGSGIRYRTWRVTTRRAGAAPHTWEIRDPVLPAELAPFTGLPVPVIEPSAPVVERWARLVGSAGTTEALPLLTAASPPSASPPARPAERPRDAGHEVLRFRAAASPEAYRLAAHVAAVAPVTVPVLRLVQKALGDGIGTGHLAEVFLGGLMLRTDEGGAAVPPDQRVFDVTEDTRRILLSTVPAGELLRTSRAIGSRLGELTGRAPGFAAWLADDRGTGRAGVEGRPFAGTDERLLRRLGLSSGPGREAPDRPPGQGGTGSGDRPGSSWTALRDDDPRRLGPYTLTARSTTVHGHVVQYFGRSSPFGHALVRVPVSGDAGTDAELVRTEETVLLRLFGLGAPPPRERALGVRPWLAVGIEQRAGSREPVPDLETLLRDGWRPTREQFARIGAKLAAALAHAHGKRVVHGALTSGRVLLGEKDVVVTDWATATVDGVPSPHRAAHVPGPGLLAPELRDASASGPTEASDVYALGVVLVALLTGSVGDRPVDARRVALLTGVGARVRSAVARCLHRDPDARPSAAEVSRTLRARPGAPWPGDLRSSSTDAGSRPDVAAVRALLIGYTARDREWAEWIAWHLTARGHHVGLHLVGPEPADHRTRLAVAAADELVVVFSGAGASPWRGIAEDVARHERVVALLVDDVPARDVPEWLIRRPCTRLSGSDESAALTALLAAVDGPGAGSAPLPHPEAQPSPRAARRPPLPSAPSLPSVRNSPDRNPDFTGRETELARLRDAFRAGHRTVQVVYGPLAVGKTQLALEYAHRFAGSYDIVWWVRAEDPGETVRGLAELSLRLGAGTARDDPTGSVLALLGRLRTRDDWLIVLDGAVTAPRTERWIPDGPGHVLITTRDPDFTEHGRAVPLDVFTRAESVAFLTGRLRRLAPGDADALAAALGDHPLALRRAAGALADAVPPARYRALLADDPAGALGGGAGTDDGDSLGAVLAAAVAGLGGDHPAARDLLGLTAFLGPAPVPLDWVPGLLARGGARTGAAEAVRPLLRLGLATLDEGALRVHRLVQALVRAGTDRQPAQDRVAAFLAAVDLGRPDAPGNWPGWELLTTHLTTGHFDADRRPELRARLLEAVDYLLAREEHRAAHALVQVLRRTWPEALGPDHPDCLRLTGTAAVLLNYLGHHEEAHAAHRDTVDGRRRVLGPDHPDTIAAEYNLALALHRLGRVAQAVTVLRDLLPRSRRVSGPGHPVTARLTKALAALLNLQGHTLEARELLDRARRGQ</sequence>
<dbReference type="Gene3D" id="1.10.510.10">
    <property type="entry name" value="Transferase(Phosphotransferase) domain 1"/>
    <property type="match status" value="1"/>
</dbReference>
<comment type="caution">
    <text evidence="4">The sequence shown here is derived from an EMBL/GenBank/DDBJ whole genome shotgun (WGS) entry which is preliminary data.</text>
</comment>
<dbReference type="Pfam" id="PF13424">
    <property type="entry name" value="TPR_12"/>
    <property type="match status" value="1"/>
</dbReference>
<dbReference type="Gene3D" id="1.25.40.10">
    <property type="entry name" value="Tetratricopeptide repeat domain"/>
    <property type="match status" value="1"/>
</dbReference>
<dbReference type="PROSITE" id="PS50011">
    <property type="entry name" value="PROTEIN_KINASE_DOM"/>
    <property type="match status" value="1"/>
</dbReference>
<dbReference type="InterPro" id="IPR011009">
    <property type="entry name" value="Kinase-like_dom_sf"/>
</dbReference>
<feature type="region of interest" description="Disordered" evidence="2">
    <location>
        <begin position="43"/>
        <end position="115"/>
    </location>
</feature>
<name>A0ABQ3PUY0_9ACTN</name>
<dbReference type="InterPro" id="IPR000157">
    <property type="entry name" value="TIR_dom"/>
</dbReference>
<accession>A0ABQ3PUY0</accession>
<dbReference type="SUPFAM" id="SSF56112">
    <property type="entry name" value="Protein kinase-like (PK-like)"/>
    <property type="match status" value="1"/>
</dbReference>
<dbReference type="InterPro" id="IPR011990">
    <property type="entry name" value="TPR-like_helical_dom_sf"/>
</dbReference>
<dbReference type="InterPro" id="IPR053137">
    <property type="entry name" value="NLR-like"/>
</dbReference>
<organism evidence="4 5">
    <name type="scientific">Streptomyces daghestanicus</name>
    <dbReference type="NCBI Taxonomy" id="66885"/>
    <lineage>
        <taxon>Bacteria</taxon>
        <taxon>Bacillati</taxon>
        <taxon>Actinomycetota</taxon>
        <taxon>Actinomycetes</taxon>
        <taxon>Kitasatosporales</taxon>
        <taxon>Streptomycetaceae</taxon>
        <taxon>Streptomyces</taxon>
    </lineage>
</organism>
<evidence type="ECO:0000313" key="5">
    <source>
        <dbReference type="Proteomes" id="UP001052655"/>
    </source>
</evidence>
<comment type="similarity">
    <text evidence="1">Belongs to the protein kinase superfamily. TKL Ser/Thr protein kinase family. ROCO subfamily.</text>
</comment>
<dbReference type="NCBIfam" id="NF040586">
    <property type="entry name" value="FxSxx_TPR"/>
    <property type="match status" value="1"/>
</dbReference>
<dbReference type="Pfam" id="PF07714">
    <property type="entry name" value="PK_Tyr_Ser-Thr"/>
    <property type="match status" value="1"/>
</dbReference>
<dbReference type="InterPro" id="IPR000719">
    <property type="entry name" value="Prot_kinase_dom"/>
</dbReference>
<dbReference type="EMBL" id="BNDX01000002">
    <property type="protein sequence ID" value="GHI28818.1"/>
    <property type="molecule type" value="Genomic_DNA"/>
</dbReference>
<dbReference type="Gene3D" id="3.40.50.300">
    <property type="entry name" value="P-loop containing nucleotide triphosphate hydrolases"/>
    <property type="match status" value="1"/>
</dbReference>
<keyword evidence="5" id="KW-1185">Reference proteome</keyword>
<feature type="compositionally biased region" description="Basic and acidic residues" evidence="2">
    <location>
        <begin position="85"/>
        <end position="96"/>
    </location>
</feature>
<feature type="region of interest" description="Disordered" evidence="2">
    <location>
        <begin position="550"/>
        <end position="592"/>
    </location>
</feature>
<dbReference type="SUPFAM" id="SSF52540">
    <property type="entry name" value="P-loop containing nucleoside triphosphate hydrolases"/>
    <property type="match status" value="1"/>
</dbReference>
<dbReference type="Pfam" id="PF13676">
    <property type="entry name" value="TIR_2"/>
    <property type="match status" value="1"/>
</dbReference>
<dbReference type="Proteomes" id="UP001052655">
    <property type="component" value="Unassembled WGS sequence"/>
</dbReference>
<feature type="region of interest" description="Disordered" evidence="2">
    <location>
        <begin position="829"/>
        <end position="860"/>
    </location>
</feature>
<evidence type="ECO:0000256" key="2">
    <source>
        <dbReference type="SAM" id="MobiDB-lite"/>
    </source>
</evidence>
<feature type="domain" description="Protein kinase" evidence="3">
    <location>
        <begin position="441"/>
        <end position="848"/>
    </location>
</feature>
<dbReference type="PANTHER" id="PTHR46082">
    <property type="entry name" value="ATP/GTP-BINDING PROTEIN-RELATED"/>
    <property type="match status" value="1"/>
</dbReference>
<evidence type="ECO:0000259" key="3">
    <source>
        <dbReference type="PROSITE" id="PS50011"/>
    </source>
</evidence>
<dbReference type="PANTHER" id="PTHR46082:SF6">
    <property type="entry name" value="AAA+ ATPASE DOMAIN-CONTAINING PROTEIN-RELATED"/>
    <property type="match status" value="1"/>
</dbReference>
<reference evidence="4" key="1">
    <citation type="submission" date="2024-05" db="EMBL/GenBank/DDBJ databases">
        <title>Whole genome shotgun sequence of Streptomyces daghestanicus NBRC 12762.</title>
        <authorList>
            <person name="Komaki H."/>
            <person name="Tamura T."/>
        </authorList>
    </citation>
    <scope>NUCLEOTIDE SEQUENCE</scope>
    <source>
        <strain evidence="4">NBRC 12762</strain>
    </source>
</reference>
<evidence type="ECO:0000256" key="1">
    <source>
        <dbReference type="ARBA" id="ARBA00008171"/>
    </source>
</evidence>
<feature type="region of interest" description="Disordered" evidence="2">
    <location>
        <begin position="990"/>
        <end position="1033"/>
    </location>
</feature>
<dbReference type="SUPFAM" id="SSF48452">
    <property type="entry name" value="TPR-like"/>
    <property type="match status" value="1"/>
</dbReference>
<dbReference type="InterPro" id="IPR027417">
    <property type="entry name" value="P-loop_NTPase"/>
</dbReference>
<gene>
    <name evidence="4" type="ORF">Sdagh_05480</name>
</gene>
<dbReference type="RefSeq" id="WP_190077540.1">
    <property type="nucleotide sequence ID" value="NZ_BMTC01000014.1"/>
</dbReference>
<feature type="compositionally biased region" description="Basic and acidic residues" evidence="2">
    <location>
        <begin position="61"/>
        <end position="77"/>
    </location>
</feature>
<dbReference type="InterPro" id="IPR001245">
    <property type="entry name" value="Ser-Thr/Tyr_kinase_cat_dom"/>
</dbReference>
<protein>
    <recommendedName>
        <fullName evidence="3">Protein kinase domain-containing protein</fullName>
    </recommendedName>
</protein>
<proteinExistence type="inferred from homology"/>